<proteinExistence type="predicted"/>
<feature type="domain" description="Response regulatory" evidence="3">
    <location>
        <begin position="5"/>
        <end position="128"/>
    </location>
</feature>
<evidence type="ECO:0000259" key="3">
    <source>
        <dbReference type="PROSITE" id="PS50110"/>
    </source>
</evidence>
<dbReference type="Proteomes" id="UP000183940">
    <property type="component" value="Unassembled WGS sequence"/>
</dbReference>
<gene>
    <name evidence="4" type="ORF">BI308_14635</name>
</gene>
<dbReference type="InterPro" id="IPR011006">
    <property type="entry name" value="CheY-like_superfamily"/>
</dbReference>
<keyword evidence="5" id="KW-1185">Reference proteome</keyword>
<protein>
    <recommendedName>
        <fullName evidence="3">Response regulatory domain-containing protein</fullName>
    </recommendedName>
</protein>
<sequence length="137" mass="15754">MPKPIILCVDDESVVLNSLKIQLKNAFLDNYIYELAESADEAWEIIEELQETDNHLIVIVSDWLMPGVKGDEFLIHVHQKFPKVIKVMLTGQADQSAIERAQKHANLYQHIAKPWKQDKLIETIKSGLQKVQMYGQD</sequence>
<dbReference type="PROSITE" id="PS50110">
    <property type="entry name" value="RESPONSE_REGULATORY"/>
    <property type="match status" value="1"/>
</dbReference>
<dbReference type="SUPFAM" id="SSF52172">
    <property type="entry name" value="CheY-like"/>
    <property type="match status" value="1"/>
</dbReference>
<dbReference type="Gene3D" id="3.40.50.2300">
    <property type="match status" value="1"/>
</dbReference>
<feature type="modified residue" description="4-aspartylphosphate" evidence="2">
    <location>
        <position position="62"/>
    </location>
</feature>
<evidence type="ECO:0000313" key="5">
    <source>
        <dbReference type="Proteomes" id="UP000183940"/>
    </source>
</evidence>
<evidence type="ECO:0000313" key="4">
    <source>
        <dbReference type="EMBL" id="OJJ24803.1"/>
    </source>
</evidence>
<evidence type="ECO:0000256" key="2">
    <source>
        <dbReference type="PROSITE-ProRule" id="PRU00169"/>
    </source>
</evidence>
<evidence type="ECO:0000256" key="1">
    <source>
        <dbReference type="ARBA" id="ARBA00022553"/>
    </source>
</evidence>
<comment type="caution">
    <text evidence="4">The sequence shown here is derived from an EMBL/GenBank/DDBJ whole genome shotgun (WGS) entry which is preliminary data.</text>
</comment>
<dbReference type="Pfam" id="PF00072">
    <property type="entry name" value="Response_reg"/>
    <property type="match status" value="1"/>
</dbReference>
<dbReference type="InterPro" id="IPR001789">
    <property type="entry name" value="Sig_transdc_resp-reg_receiver"/>
</dbReference>
<dbReference type="PANTHER" id="PTHR44591">
    <property type="entry name" value="STRESS RESPONSE REGULATOR PROTEIN 1"/>
    <property type="match status" value="1"/>
</dbReference>
<dbReference type="InterPro" id="IPR050595">
    <property type="entry name" value="Bact_response_regulator"/>
</dbReference>
<dbReference type="SMART" id="SM00448">
    <property type="entry name" value="REC"/>
    <property type="match status" value="1"/>
</dbReference>
<accession>A0A1L9QQ69</accession>
<name>A0A1L9QQ69_9CYAN</name>
<dbReference type="GO" id="GO:0000160">
    <property type="term" value="P:phosphorelay signal transduction system"/>
    <property type="evidence" value="ECO:0007669"/>
    <property type="project" value="InterPro"/>
</dbReference>
<dbReference type="AlphaFoldDB" id="A0A1L9QQ69"/>
<dbReference type="STRING" id="1925591.BI308_14635"/>
<reference evidence="4" key="1">
    <citation type="submission" date="2016-10" db="EMBL/GenBank/DDBJ databases">
        <title>CRISPR-Cas defence system in Roseofilum reptotaenium: evidence of a bacteriophage-cyanobacterium arms race in the coral black band disease.</title>
        <authorList>
            <person name="Buerger P."/>
            <person name="Wood-Charlson E.M."/>
            <person name="Weynberg K.D."/>
            <person name="Willis B."/>
            <person name="Van Oppen M.J."/>
        </authorList>
    </citation>
    <scope>NUCLEOTIDE SEQUENCE [LARGE SCALE GENOMIC DNA]</scope>
    <source>
        <strain evidence="4">AO1-A</strain>
    </source>
</reference>
<dbReference type="PANTHER" id="PTHR44591:SF19">
    <property type="entry name" value="TWO-COMPONENT RESPONSE REGULATOR-RELATED"/>
    <property type="match status" value="1"/>
</dbReference>
<organism evidence="4 5">
    <name type="scientific">Roseofilum reptotaenium AO1-A</name>
    <dbReference type="NCBI Taxonomy" id="1925591"/>
    <lineage>
        <taxon>Bacteria</taxon>
        <taxon>Bacillati</taxon>
        <taxon>Cyanobacteriota</taxon>
        <taxon>Cyanophyceae</taxon>
        <taxon>Desertifilales</taxon>
        <taxon>Desertifilaceae</taxon>
        <taxon>Roseofilum</taxon>
    </lineage>
</organism>
<keyword evidence="1 2" id="KW-0597">Phosphoprotein</keyword>
<dbReference type="EMBL" id="MLAW01000025">
    <property type="protein sequence ID" value="OJJ24803.1"/>
    <property type="molecule type" value="Genomic_DNA"/>
</dbReference>